<dbReference type="Gene3D" id="3.10.310.30">
    <property type="match status" value="1"/>
</dbReference>
<dbReference type="Gene3D" id="3.90.1640.10">
    <property type="entry name" value="inorganic pyrophosphatase (n-terminal core)"/>
    <property type="match status" value="1"/>
</dbReference>
<name>A0A1W6MGV5_9FLAO</name>
<dbReference type="RefSeq" id="WP_085765639.1">
    <property type="nucleotide sequence ID" value="NZ_CP019344.1"/>
</dbReference>
<protein>
    <submittedName>
        <fullName evidence="3">DHH family phosphoesterase</fullName>
    </submittedName>
</protein>
<dbReference type="EMBL" id="CP019344">
    <property type="protein sequence ID" value="ARN76838.1"/>
    <property type="molecule type" value="Genomic_DNA"/>
</dbReference>
<dbReference type="Pfam" id="PF02272">
    <property type="entry name" value="DHHA1"/>
    <property type="match status" value="1"/>
</dbReference>
<reference evidence="3 4" key="1">
    <citation type="submission" date="2016-11" db="EMBL/GenBank/DDBJ databases">
        <title>Trade-off between light-utilization and light-protection in marine flavobacteria.</title>
        <authorList>
            <person name="Kumagai Y."/>
        </authorList>
    </citation>
    <scope>NUCLEOTIDE SEQUENCE [LARGE SCALE GENOMIC DNA]</scope>
    <source>
        <strain evidence="3 4">JCM 13191</strain>
    </source>
</reference>
<dbReference type="Pfam" id="PF01368">
    <property type="entry name" value="DHH"/>
    <property type="match status" value="1"/>
</dbReference>
<dbReference type="InterPro" id="IPR051319">
    <property type="entry name" value="Oligoribo/pAp-PDE_c-di-AMP_PDE"/>
</dbReference>
<feature type="domain" description="DDH" evidence="1">
    <location>
        <begin position="18"/>
        <end position="169"/>
    </location>
</feature>
<dbReference type="PANTHER" id="PTHR47618:SF1">
    <property type="entry name" value="BIFUNCTIONAL OLIGORIBONUCLEASE AND PAP PHOSPHATASE NRNA"/>
    <property type="match status" value="1"/>
</dbReference>
<accession>A0A1W6MGV5</accession>
<organism evidence="3 4">
    <name type="scientific">Nonlabens spongiae</name>
    <dbReference type="NCBI Taxonomy" id="331648"/>
    <lineage>
        <taxon>Bacteria</taxon>
        <taxon>Pseudomonadati</taxon>
        <taxon>Bacteroidota</taxon>
        <taxon>Flavobacteriia</taxon>
        <taxon>Flavobacteriales</taxon>
        <taxon>Flavobacteriaceae</taxon>
        <taxon>Nonlabens</taxon>
    </lineage>
</organism>
<evidence type="ECO:0000259" key="1">
    <source>
        <dbReference type="Pfam" id="PF01368"/>
    </source>
</evidence>
<evidence type="ECO:0000313" key="4">
    <source>
        <dbReference type="Proteomes" id="UP000193431"/>
    </source>
</evidence>
<dbReference type="InterPro" id="IPR003156">
    <property type="entry name" value="DHHA1_dom"/>
</dbReference>
<evidence type="ECO:0000259" key="2">
    <source>
        <dbReference type="Pfam" id="PF02272"/>
    </source>
</evidence>
<dbReference type="STRING" id="331648.BST97_01835"/>
<evidence type="ECO:0000313" key="3">
    <source>
        <dbReference type="EMBL" id="ARN76838.1"/>
    </source>
</evidence>
<gene>
    <name evidence="3" type="ORF">BST97_01835</name>
</gene>
<sequence length="341" mass="37994">MNENQVKELKSILTQPKKITVVPHKSPDGDAVGSTTALKGYLDQLGHEVSLVTPNDFPKFLKWLPDADLFINVEQQPEKVEEIINAADLIFCLDHNDLSRTGELEKYLVKSKADFVMIDHHQQPGDFAKYTYSDTSMSSTCQMVFHFLEMMQAIDVITPAMATSMYTGILTDTGSFKFSSTTSTTLRVAAALVDNGANPEMINRRIYDTNTPNRLKLLGTALNNLVVLPEYRAAYITLSQKEQDDHDFKKGDTEGFVNYALSIDDIVFAQIFLENKQEGIIKTSLRSKGTFNVNKMAREHWQGGGHNNAAGGKSDESLEDTVTKLISILPAYEKELLATDI</sequence>
<dbReference type="InterPro" id="IPR001667">
    <property type="entry name" value="DDH_dom"/>
</dbReference>
<dbReference type="Proteomes" id="UP000193431">
    <property type="component" value="Chromosome"/>
</dbReference>
<feature type="domain" description="DHHA1" evidence="2">
    <location>
        <begin position="245"/>
        <end position="325"/>
    </location>
</feature>
<proteinExistence type="predicted"/>
<keyword evidence="4" id="KW-1185">Reference proteome</keyword>
<dbReference type="SUPFAM" id="SSF64182">
    <property type="entry name" value="DHH phosphoesterases"/>
    <property type="match status" value="1"/>
</dbReference>
<dbReference type="AlphaFoldDB" id="A0A1W6MGV5"/>
<dbReference type="GO" id="GO:0003676">
    <property type="term" value="F:nucleic acid binding"/>
    <property type="evidence" value="ECO:0007669"/>
    <property type="project" value="InterPro"/>
</dbReference>
<dbReference type="InterPro" id="IPR038763">
    <property type="entry name" value="DHH_sf"/>
</dbReference>
<dbReference type="OrthoDB" id="9803668at2"/>
<dbReference type="PANTHER" id="PTHR47618">
    <property type="entry name" value="BIFUNCTIONAL OLIGORIBONUCLEASE AND PAP PHOSPHATASE NRNA"/>
    <property type="match status" value="1"/>
</dbReference>